<organism evidence="1 2">
    <name type="scientific">Veillonella criceti</name>
    <dbReference type="NCBI Taxonomy" id="103891"/>
    <lineage>
        <taxon>Bacteria</taxon>
        <taxon>Bacillati</taxon>
        <taxon>Bacillota</taxon>
        <taxon>Negativicutes</taxon>
        <taxon>Veillonellales</taxon>
        <taxon>Veillonellaceae</taxon>
        <taxon>Veillonella</taxon>
    </lineage>
</organism>
<gene>
    <name evidence="1" type="ORF">NCTC12020_02054</name>
</gene>
<proteinExistence type="predicted"/>
<evidence type="ECO:0000313" key="2">
    <source>
        <dbReference type="Proteomes" id="UP000255367"/>
    </source>
</evidence>
<evidence type="ECO:0000313" key="1">
    <source>
        <dbReference type="EMBL" id="SUP79519.1"/>
    </source>
</evidence>
<dbReference type="EMBL" id="UHIO01000005">
    <property type="protein sequence ID" value="SUP79519.1"/>
    <property type="molecule type" value="Genomic_DNA"/>
</dbReference>
<name>A0A380Q1U6_9FIRM</name>
<dbReference type="AlphaFoldDB" id="A0A380Q1U6"/>
<evidence type="ECO:0008006" key="3">
    <source>
        <dbReference type="Google" id="ProtNLM"/>
    </source>
</evidence>
<sequence length="57" mass="6904">MKKEQRRAPVLRFKGFTDDWEQRKLGRSYSKNYSKADLKKEGVPIILYGRLYTNYEM</sequence>
<dbReference type="Proteomes" id="UP000255367">
    <property type="component" value="Unassembled WGS sequence"/>
</dbReference>
<keyword evidence="2" id="KW-1185">Reference proteome</keyword>
<dbReference type="RefSeq" id="WP_174900340.1">
    <property type="nucleotide sequence ID" value="NZ_UHIO01000005.1"/>
</dbReference>
<reference evidence="1 2" key="1">
    <citation type="submission" date="2018-06" db="EMBL/GenBank/DDBJ databases">
        <authorList>
            <consortium name="Pathogen Informatics"/>
            <person name="Doyle S."/>
        </authorList>
    </citation>
    <scope>NUCLEOTIDE SEQUENCE [LARGE SCALE GENOMIC DNA]</scope>
    <source>
        <strain evidence="1 2">NCTC12020</strain>
    </source>
</reference>
<protein>
    <recommendedName>
        <fullName evidence="3">Type I restriction modification DNA specificity domain</fullName>
    </recommendedName>
</protein>
<accession>A0A380Q1U6</accession>